<dbReference type="InterPro" id="IPR002913">
    <property type="entry name" value="START_lipid-bd_dom"/>
</dbReference>
<dbReference type="PANTHER" id="PTHR46489">
    <property type="entry name" value="STEROIDOGENIC ACUTE REGULATORY PROTEIN, MITOCHONDRIAL"/>
    <property type="match status" value="1"/>
</dbReference>
<feature type="signal peptide" evidence="1">
    <location>
        <begin position="1"/>
        <end position="34"/>
    </location>
</feature>
<feature type="chain" id="PRO_5043495761" description="START domain-containing protein" evidence="1">
    <location>
        <begin position="35"/>
        <end position="271"/>
    </location>
</feature>
<dbReference type="GO" id="GO:0005739">
    <property type="term" value="C:mitochondrion"/>
    <property type="evidence" value="ECO:0007669"/>
    <property type="project" value="InterPro"/>
</dbReference>
<dbReference type="InterPro" id="IPR029866">
    <property type="entry name" value="StAR"/>
</dbReference>
<dbReference type="PROSITE" id="PS50848">
    <property type="entry name" value="START"/>
    <property type="match status" value="1"/>
</dbReference>
<keyword evidence="1" id="KW-0732">Signal</keyword>
<keyword evidence="4" id="KW-1185">Reference proteome</keyword>
<sequence length="271" mass="30041">SSLQQLSSFNSSRMEQLALHLALLLLLISQGAIAANSVSLHGITDTLSTEHEKYAKALTTAADAFKEAEALFADDAFISRRSWTKEAETDSGDVVYGKQTPHGKMVTVSTVLEGSVDTVMKETWTGVASLPDWNPNINYASIVVSLTDHSDILTYGNNDVLVVTGRDFVSARLYRPIPDGGYLMVSRSVEVDSKPENKDKVRAHLHLGAVRFRPHPENPNKTRCDVVMLVDLKGMLPQLLVNQVVPKIMVMDTEENVKHFKELSKEERMMM</sequence>
<dbReference type="Gene3D" id="3.30.530.20">
    <property type="match status" value="1"/>
</dbReference>
<evidence type="ECO:0000313" key="3">
    <source>
        <dbReference type="EMBL" id="GMS91806.1"/>
    </source>
</evidence>
<dbReference type="Pfam" id="PF01852">
    <property type="entry name" value="START"/>
    <property type="match status" value="1"/>
</dbReference>
<accession>A0AAV5TG97</accession>
<dbReference type="EMBL" id="BTSX01000004">
    <property type="protein sequence ID" value="GMS91806.1"/>
    <property type="molecule type" value="Genomic_DNA"/>
</dbReference>
<dbReference type="GO" id="GO:0015485">
    <property type="term" value="F:cholesterol binding"/>
    <property type="evidence" value="ECO:0007669"/>
    <property type="project" value="InterPro"/>
</dbReference>
<dbReference type="GO" id="GO:0006694">
    <property type="term" value="P:steroid biosynthetic process"/>
    <property type="evidence" value="ECO:0007669"/>
    <property type="project" value="InterPro"/>
</dbReference>
<dbReference type="Proteomes" id="UP001432027">
    <property type="component" value="Unassembled WGS sequence"/>
</dbReference>
<feature type="domain" description="START" evidence="2">
    <location>
        <begin position="83"/>
        <end position="245"/>
    </location>
</feature>
<dbReference type="InterPro" id="IPR023393">
    <property type="entry name" value="START-like_dom_sf"/>
</dbReference>
<protein>
    <recommendedName>
        <fullName evidence="2">START domain-containing protein</fullName>
    </recommendedName>
</protein>
<dbReference type="PANTHER" id="PTHR46489:SF1">
    <property type="entry name" value="STEROIDOGENIC ACUTE REGULATORY PROTEIN, MITOCHONDRIAL"/>
    <property type="match status" value="1"/>
</dbReference>
<evidence type="ECO:0000313" key="4">
    <source>
        <dbReference type="Proteomes" id="UP001432027"/>
    </source>
</evidence>
<dbReference type="SMART" id="SM00234">
    <property type="entry name" value="START"/>
    <property type="match status" value="1"/>
</dbReference>
<evidence type="ECO:0000259" key="2">
    <source>
        <dbReference type="PROSITE" id="PS50848"/>
    </source>
</evidence>
<feature type="non-terminal residue" evidence="3">
    <location>
        <position position="1"/>
    </location>
</feature>
<name>A0AAV5TG97_9BILA</name>
<evidence type="ECO:0000256" key="1">
    <source>
        <dbReference type="SAM" id="SignalP"/>
    </source>
</evidence>
<dbReference type="SUPFAM" id="SSF55961">
    <property type="entry name" value="Bet v1-like"/>
    <property type="match status" value="1"/>
</dbReference>
<gene>
    <name evidence="3" type="ORF">PENTCL1PPCAC_13981</name>
</gene>
<reference evidence="3" key="1">
    <citation type="submission" date="2023-10" db="EMBL/GenBank/DDBJ databases">
        <title>Genome assembly of Pristionchus species.</title>
        <authorList>
            <person name="Yoshida K."/>
            <person name="Sommer R.J."/>
        </authorList>
    </citation>
    <scope>NUCLEOTIDE SEQUENCE</scope>
    <source>
        <strain evidence="3">RS0144</strain>
    </source>
</reference>
<organism evidence="3 4">
    <name type="scientific">Pristionchus entomophagus</name>
    <dbReference type="NCBI Taxonomy" id="358040"/>
    <lineage>
        <taxon>Eukaryota</taxon>
        <taxon>Metazoa</taxon>
        <taxon>Ecdysozoa</taxon>
        <taxon>Nematoda</taxon>
        <taxon>Chromadorea</taxon>
        <taxon>Rhabditida</taxon>
        <taxon>Rhabditina</taxon>
        <taxon>Diplogasteromorpha</taxon>
        <taxon>Diplogasteroidea</taxon>
        <taxon>Neodiplogasteridae</taxon>
        <taxon>Pristionchus</taxon>
    </lineage>
</organism>
<dbReference type="AlphaFoldDB" id="A0AAV5TG97"/>
<proteinExistence type="predicted"/>
<comment type="caution">
    <text evidence="3">The sequence shown here is derived from an EMBL/GenBank/DDBJ whole genome shotgun (WGS) entry which is preliminary data.</text>
</comment>
<dbReference type="GO" id="GO:0120020">
    <property type="term" value="F:cholesterol transfer activity"/>
    <property type="evidence" value="ECO:0007669"/>
    <property type="project" value="InterPro"/>
</dbReference>